<reference evidence="4" key="3">
    <citation type="submission" date="2015-06" db="UniProtKB">
        <authorList>
            <consortium name="EnsemblPlants"/>
        </authorList>
    </citation>
    <scope>IDENTIFICATION</scope>
    <source>
        <strain evidence="4">cv. Jemalong A17</strain>
    </source>
</reference>
<dbReference type="InterPro" id="IPR018487">
    <property type="entry name" value="Hemopexin-like_repeat"/>
</dbReference>
<feature type="repeat" description="Hemopexin" evidence="1">
    <location>
        <begin position="118"/>
        <end position="165"/>
    </location>
</feature>
<dbReference type="OrthoDB" id="756060at2759"/>
<protein>
    <submittedName>
        <fullName evidence="2">Albumin-2 protein</fullName>
    </submittedName>
    <submittedName>
        <fullName evidence="3">Putative Hemopexin-like domain-containing protein</fullName>
    </submittedName>
</protein>
<dbReference type="Proteomes" id="UP000265566">
    <property type="component" value="Chromosome 6"/>
</dbReference>
<reference evidence="2 5" key="1">
    <citation type="journal article" date="2011" name="Nature">
        <title>The Medicago genome provides insight into the evolution of rhizobial symbioses.</title>
        <authorList>
            <person name="Young N.D."/>
            <person name="Debelle F."/>
            <person name="Oldroyd G.E."/>
            <person name="Geurts R."/>
            <person name="Cannon S.B."/>
            <person name="Udvardi M.K."/>
            <person name="Benedito V.A."/>
            <person name="Mayer K.F."/>
            <person name="Gouzy J."/>
            <person name="Schoof H."/>
            <person name="Van de Peer Y."/>
            <person name="Proost S."/>
            <person name="Cook D.R."/>
            <person name="Meyers B.C."/>
            <person name="Spannagl M."/>
            <person name="Cheung F."/>
            <person name="De Mita S."/>
            <person name="Krishnakumar V."/>
            <person name="Gundlach H."/>
            <person name="Zhou S."/>
            <person name="Mudge J."/>
            <person name="Bharti A.K."/>
            <person name="Murray J.D."/>
            <person name="Naoumkina M.A."/>
            <person name="Rosen B."/>
            <person name="Silverstein K.A."/>
            <person name="Tang H."/>
            <person name="Rombauts S."/>
            <person name="Zhao P.X."/>
            <person name="Zhou P."/>
            <person name="Barbe V."/>
            <person name="Bardou P."/>
            <person name="Bechner M."/>
            <person name="Bellec A."/>
            <person name="Berger A."/>
            <person name="Berges H."/>
            <person name="Bidwell S."/>
            <person name="Bisseling T."/>
            <person name="Choisne N."/>
            <person name="Couloux A."/>
            <person name="Denny R."/>
            <person name="Deshpande S."/>
            <person name="Dai X."/>
            <person name="Doyle J.J."/>
            <person name="Dudez A.M."/>
            <person name="Farmer A.D."/>
            <person name="Fouteau S."/>
            <person name="Franken C."/>
            <person name="Gibelin C."/>
            <person name="Gish J."/>
            <person name="Goldstein S."/>
            <person name="Gonzalez A.J."/>
            <person name="Green P.J."/>
            <person name="Hallab A."/>
            <person name="Hartog M."/>
            <person name="Hua A."/>
            <person name="Humphray S.J."/>
            <person name="Jeong D.H."/>
            <person name="Jing Y."/>
            <person name="Jocker A."/>
            <person name="Kenton S.M."/>
            <person name="Kim D.J."/>
            <person name="Klee K."/>
            <person name="Lai H."/>
            <person name="Lang C."/>
            <person name="Lin S."/>
            <person name="Macmil S.L."/>
            <person name="Magdelenat G."/>
            <person name="Matthews L."/>
            <person name="McCorrison J."/>
            <person name="Monaghan E.L."/>
            <person name="Mun J.H."/>
            <person name="Najar F.Z."/>
            <person name="Nicholson C."/>
            <person name="Noirot C."/>
            <person name="O'Bleness M."/>
            <person name="Paule C.R."/>
            <person name="Poulain J."/>
            <person name="Prion F."/>
            <person name="Qin B."/>
            <person name="Qu C."/>
            <person name="Retzel E.F."/>
            <person name="Riddle C."/>
            <person name="Sallet E."/>
            <person name="Samain S."/>
            <person name="Samson N."/>
            <person name="Sanders I."/>
            <person name="Saurat O."/>
            <person name="Scarpelli C."/>
            <person name="Schiex T."/>
            <person name="Segurens B."/>
            <person name="Severin A.J."/>
            <person name="Sherrier D.J."/>
            <person name="Shi R."/>
            <person name="Sims S."/>
            <person name="Singer S.R."/>
            <person name="Sinharoy S."/>
            <person name="Sterck L."/>
            <person name="Viollet A."/>
            <person name="Wang B.B."/>
            <person name="Wang K."/>
            <person name="Wang M."/>
            <person name="Wang X."/>
            <person name="Warfsmann J."/>
            <person name="Weissenbach J."/>
            <person name="White D.D."/>
            <person name="White J.D."/>
            <person name="Wiley G.B."/>
            <person name="Wincker P."/>
            <person name="Xing Y."/>
            <person name="Yang L."/>
            <person name="Yao Z."/>
            <person name="Ying F."/>
            <person name="Zhai J."/>
            <person name="Zhou L."/>
            <person name="Zuber A."/>
            <person name="Denarie J."/>
            <person name="Dixon R.A."/>
            <person name="May G.D."/>
            <person name="Schwartz D.C."/>
            <person name="Rogers J."/>
            <person name="Quetier F."/>
            <person name="Town C.D."/>
            <person name="Roe B.A."/>
        </authorList>
    </citation>
    <scope>NUCLEOTIDE SEQUENCE [LARGE SCALE GENOMIC DNA]</scope>
    <source>
        <strain evidence="2">A17</strain>
        <strain evidence="4 5">cv. Jemalong A17</strain>
    </source>
</reference>
<evidence type="ECO:0000313" key="2">
    <source>
        <dbReference type="EMBL" id="KEH16979.1"/>
    </source>
</evidence>
<dbReference type="EMBL" id="PSQE01000006">
    <property type="protein sequence ID" value="RHN51484.1"/>
    <property type="molecule type" value="Genomic_DNA"/>
</dbReference>
<dbReference type="KEGG" id="mtr:25480063"/>
<dbReference type="SUPFAM" id="SSF50923">
    <property type="entry name" value="Hemopexin-like domain"/>
    <property type="match status" value="1"/>
</dbReference>
<reference evidence="3" key="5">
    <citation type="journal article" date="2018" name="Nat. Plants">
        <title>Whole-genome landscape of Medicago truncatula symbiotic genes.</title>
        <authorList>
            <person name="Pecrix Y."/>
            <person name="Gamas P."/>
            <person name="Carrere S."/>
        </authorList>
    </citation>
    <scope>NUCLEOTIDE SEQUENCE</scope>
    <source>
        <tissue evidence="3">Leaves</tissue>
    </source>
</reference>
<dbReference type="PROSITE" id="PS51642">
    <property type="entry name" value="HEMOPEXIN_2"/>
    <property type="match status" value="2"/>
</dbReference>
<dbReference type="InterPro" id="IPR036375">
    <property type="entry name" value="Hemopexin-like_dom_sf"/>
</dbReference>
<sequence>MTKSGYINAVFRSSRKNEAYFFINDKLLLLDYAPGTSNDKILYGPIFVRHGFPSLDNTKFGSNGIDCAFDTDDNEAFVFYQGLCAKIEYTPHTDKDKIISGSMKIAEMFPFLEGTGFEHGIDAAFRSTLNKEVYLFRGDKYARIDYGTNSLVQIIRDINSGFTCFRDTIFEKGIDAAFASHIPNEAYLFKGDNFVRITFTPGRSDDYIMGGVRSTLDVWKSLQDIIPLKN</sequence>
<dbReference type="Pfam" id="PF00045">
    <property type="entry name" value="Hemopexin"/>
    <property type="match status" value="1"/>
</dbReference>
<reference evidence="2 5" key="2">
    <citation type="journal article" date="2014" name="BMC Genomics">
        <title>An improved genome release (version Mt4.0) for the model legume Medicago truncatula.</title>
        <authorList>
            <person name="Tang H."/>
            <person name="Krishnakumar V."/>
            <person name="Bidwell S."/>
            <person name="Rosen B."/>
            <person name="Chan A."/>
            <person name="Zhou S."/>
            <person name="Gentzbittel L."/>
            <person name="Childs K.L."/>
            <person name="Yandell M."/>
            <person name="Gundlach H."/>
            <person name="Mayer K.F."/>
            <person name="Schwartz D.C."/>
            <person name="Town C.D."/>
        </authorList>
    </citation>
    <scope>GENOME REANNOTATION</scope>
    <source>
        <strain evidence="2">A17</strain>
        <strain evidence="4 5">cv. Jemalong A17</strain>
    </source>
</reference>
<organism evidence="2 5">
    <name type="scientific">Medicago truncatula</name>
    <name type="common">Barrel medic</name>
    <name type="synonym">Medicago tribuloides</name>
    <dbReference type="NCBI Taxonomy" id="3880"/>
    <lineage>
        <taxon>Eukaryota</taxon>
        <taxon>Viridiplantae</taxon>
        <taxon>Streptophyta</taxon>
        <taxon>Embryophyta</taxon>
        <taxon>Tracheophyta</taxon>
        <taxon>Spermatophyta</taxon>
        <taxon>Magnoliopsida</taxon>
        <taxon>eudicotyledons</taxon>
        <taxon>Gunneridae</taxon>
        <taxon>Pentapetalae</taxon>
        <taxon>rosids</taxon>
        <taxon>fabids</taxon>
        <taxon>Fabales</taxon>
        <taxon>Fabaceae</taxon>
        <taxon>Papilionoideae</taxon>
        <taxon>50 kb inversion clade</taxon>
        <taxon>NPAAA clade</taxon>
        <taxon>Hologalegina</taxon>
        <taxon>IRL clade</taxon>
        <taxon>Trifolieae</taxon>
        <taxon>Medicago</taxon>
    </lineage>
</organism>
<evidence type="ECO:0000313" key="4">
    <source>
        <dbReference type="EnsemblPlants" id="KEH16979"/>
    </source>
</evidence>
<evidence type="ECO:0000313" key="5">
    <source>
        <dbReference type="Proteomes" id="UP000002051"/>
    </source>
</evidence>
<keyword evidence="5" id="KW-1185">Reference proteome</keyword>
<dbReference type="EnsemblPlants" id="KEH16979">
    <property type="protein sequence ID" value="KEH16979"/>
    <property type="gene ID" value="MTR_0057s0170"/>
</dbReference>
<dbReference type="AlphaFoldDB" id="A0A072THF7"/>
<feature type="repeat" description="Hemopexin" evidence="1">
    <location>
        <begin position="171"/>
        <end position="222"/>
    </location>
</feature>
<dbReference type="Proteomes" id="UP000002051">
    <property type="component" value="Unassembled WGS sequence"/>
</dbReference>
<dbReference type="SMART" id="SM00120">
    <property type="entry name" value="HX"/>
    <property type="match status" value="3"/>
</dbReference>
<evidence type="ECO:0000313" key="6">
    <source>
        <dbReference type="Proteomes" id="UP000265566"/>
    </source>
</evidence>
<proteinExistence type="predicted"/>
<evidence type="ECO:0000256" key="1">
    <source>
        <dbReference type="PROSITE-ProRule" id="PRU01011"/>
    </source>
</evidence>
<evidence type="ECO:0000313" key="3">
    <source>
        <dbReference type="EMBL" id="RHN51484.1"/>
    </source>
</evidence>
<dbReference type="Gene3D" id="2.110.10.10">
    <property type="entry name" value="Hemopexin-like domain"/>
    <property type="match status" value="1"/>
</dbReference>
<accession>A0A072THF7</accession>
<dbReference type="Gramene" id="rna35925">
    <property type="protein sequence ID" value="RHN51484.1"/>
    <property type="gene ID" value="gene35925"/>
</dbReference>
<gene>
    <name evidence="4" type="primary">25480063</name>
    <name evidence="2" type="ORF">MTR_0057s0170</name>
    <name evidence="3" type="ORF">MtrunA17_Chr6g0469081</name>
</gene>
<name>A0A072THF7_MEDTR</name>
<dbReference type="HOGENOM" id="CLU_080828_0_0_1"/>
<dbReference type="EMBL" id="KL402782">
    <property type="protein sequence ID" value="KEH16979.1"/>
    <property type="molecule type" value="Genomic_DNA"/>
</dbReference>
<reference evidence="6" key="4">
    <citation type="journal article" date="2018" name="Nat. Plants">
        <title>Whole-genome landscape of Medicago truncatula symbiotic genes.</title>
        <authorList>
            <person name="Pecrix Y."/>
            <person name="Staton S.E."/>
            <person name="Sallet E."/>
            <person name="Lelandais-Briere C."/>
            <person name="Moreau S."/>
            <person name="Carrere S."/>
            <person name="Blein T."/>
            <person name="Jardinaud M.F."/>
            <person name="Latrasse D."/>
            <person name="Zouine M."/>
            <person name="Zahm M."/>
            <person name="Kreplak J."/>
            <person name="Mayjonade B."/>
            <person name="Satge C."/>
            <person name="Perez M."/>
            <person name="Cauet S."/>
            <person name="Marande W."/>
            <person name="Chantry-Darmon C."/>
            <person name="Lopez-Roques C."/>
            <person name="Bouchez O."/>
            <person name="Berard A."/>
            <person name="Debelle F."/>
            <person name="Munos S."/>
            <person name="Bendahmane A."/>
            <person name="Berges H."/>
            <person name="Niebel A."/>
            <person name="Buitink J."/>
            <person name="Frugier F."/>
            <person name="Benhamed M."/>
            <person name="Crespi M."/>
            <person name="Gouzy J."/>
            <person name="Gamas P."/>
        </authorList>
    </citation>
    <scope>NUCLEOTIDE SEQUENCE [LARGE SCALE GENOMIC DNA]</scope>
    <source>
        <strain evidence="6">cv. Jemalong A17</strain>
    </source>
</reference>